<keyword evidence="6" id="KW-1185">Reference proteome</keyword>
<dbReference type="Proteomes" id="UP000271925">
    <property type="component" value="Unassembled WGS sequence"/>
</dbReference>
<dbReference type="EMBL" id="RQJO01000008">
    <property type="protein sequence ID" value="RRB04066.1"/>
    <property type="molecule type" value="Genomic_DNA"/>
</dbReference>
<dbReference type="Gene3D" id="1.10.4040.10">
    <property type="entry name" value="Penicillinase repressor domain"/>
    <property type="match status" value="1"/>
</dbReference>
<dbReference type="GO" id="GO:0045892">
    <property type="term" value="P:negative regulation of DNA-templated transcription"/>
    <property type="evidence" value="ECO:0007669"/>
    <property type="project" value="InterPro"/>
</dbReference>
<reference evidence="5 6" key="1">
    <citation type="submission" date="2018-11" db="EMBL/GenBank/DDBJ databases">
        <authorList>
            <person name="Zhou Z."/>
            <person name="Wang G."/>
        </authorList>
    </citation>
    <scope>NUCLEOTIDE SEQUENCE [LARGE SCALE GENOMIC DNA]</scope>
    <source>
        <strain evidence="5 6">KCTC52004</strain>
    </source>
</reference>
<comment type="similarity">
    <text evidence="1">Belongs to the BlaI transcriptional regulatory family.</text>
</comment>
<dbReference type="GO" id="GO:0003677">
    <property type="term" value="F:DNA binding"/>
    <property type="evidence" value="ECO:0007669"/>
    <property type="project" value="UniProtKB-KW"/>
</dbReference>
<evidence type="ECO:0000256" key="2">
    <source>
        <dbReference type="ARBA" id="ARBA00023015"/>
    </source>
</evidence>
<comment type="caution">
    <text evidence="5">The sequence shown here is derived from an EMBL/GenBank/DDBJ whole genome shotgun (WGS) entry which is preliminary data.</text>
</comment>
<accession>A0A3P1BT82</accession>
<evidence type="ECO:0000313" key="5">
    <source>
        <dbReference type="EMBL" id="RRB04066.1"/>
    </source>
</evidence>
<keyword evidence="4" id="KW-0804">Transcription</keyword>
<evidence type="ECO:0000256" key="1">
    <source>
        <dbReference type="ARBA" id="ARBA00011046"/>
    </source>
</evidence>
<dbReference type="PIRSF" id="PIRSF019455">
    <property type="entry name" value="CopR_AtkY"/>
    <property type="match status" value="1"/>
</dbReference>
<name>A0A3P1BT82_9BACT</name>
<dbReference type="InterPro" id="IPR005650">
    <property type="entry name" value="BlaI_family"/>
</dbReference>
<protein>
    <submittedName>
        <fullName evidence="5">BlaI/MecI/CopY family transcriptional regulator</fullName>
    </submittedName>
</protein>
<keyword evidence="2" id="KW-0805">Transcription regulation</keyword>
<dbReference type="OrthoDB" id="279010at2"/>
<dbReference type="AlphaFoldDB" id="A0A3P1BT82"/>
<organism evidence="5 6">
    <name type="scientific">Larkinella rosea</name>
    <dbReference type="NCBI Taxonomy" id="2025312"/>
    <lineage>
        <taxon>Bacteria</taxon>
        <taxon>Pseudomonadati</taxon>
        <taxon>Bacteroidota</taxon>
        <taxon>Cytophagia</taxon>
        <taxon>Cytophagales</taxon>
        <taxon>Spirosomataceae</taxon>
        <taxon>Larkinella</taxon>
    </lineage>
</organism>
<sequence length="138" mass="15854">MKSENQSSPERAEPTKAELDILTVLWKHGPSTVRFVHEQLNTFKEVNYTTTLKQMQLMAEKGLLSRDESQMKHVYGVAEEEQKTKSYLLDRFVNHLYEGSAGNLVMQLLDSKKASKDEIKAIRALLDKLDEEEPTTQQ</sequence>
<evidence type="ECO:0000313" key="6">
    <source>
        <dbReference type="Proteomes" id="UP000271925"/>
    </source>
</evidence>
<dbReference type="RefSeq" id="WP_124874421.1">
    <property type="nucleotide sequence ID" value="NZ_RQJO01000008.1"/>
</dbReference>
<evidence type="ECO:0000256" key="3">
    <source>
        <dbReference type="ARBA" id="ARBA00023125"/>
    </source>
</evidence>
<dbReference type="Pfam" id="PF03965">
    <property type="entry name" value="Penicillinase_R"/>
    <property type="match status" value="1"/>
</dbReference>
<dbReference type="InterPro" id="IPR036388">
    <property type="entry name" value="WH-like_DNA-bd_sf"/>
</dbReference>
<evidence type="ECO:0000256" key="4">
    <source>
        <dbReference type="ARBA" id="ARBA00023163"/>
    </source>
</evidence>
<dbReference type="SUPFAM" id="SSF46785">
    <property type="entry name" value="Winged helix' DNA-binding domain"/>
    <property type="match status" value="1"/>
</dbReference>
<dbReference type="Gene3D" id="1.10.10.10">
    <property type="entry name" value="Winged helix-like DNA-binding domain superfamily/Winged helix DNA-binding domain"/>
    <property type="match status" value="1"/>
</dbReference>
<dbReference type="InterPro" id="IPR036390">
    <property type="entry name" value="WH_DNA-bd_sf"/>
</dbReference>
<gene>
    <name evidence="5" type="ORF">EHT25_11105</name>
</gene>
<proteinExistence type="inferred from homology"/>
<keyword evidence="3" id="KW-0238">DNA-binding</keyword>